<dbReference type="AlphaFoldDB" id="A0A088E722"/>
<dbReference type="Proteomes" id="UP000061362">
    <property type="component" value="Chromosome"/>
</dbReference>
<reference evidence="6 8" key="3">
    <citation type="submission" date="2015-07" db="EMBL/GenBank/DDBJ databases">
        <title>Physiological, transcriptional responses and genome re-sequencing of acid resistant extremely thermoacidophilic Metallosphaera sedula SARC-M1.</title>
        <authorList>
            <person name="Ai C."/>
            <person name="McCarthy S."/>
            <person name="Eckrich V."/>
            <person name="Rudrappa D."/>
            <person name="Qiu G."/>
            <person name="Blum P."/>
        </authorList>
    </citation>
    <scope>NUCLEOTIDE SEQUENCE [LARGE SCALE GENOMIC DNA]</scope>
    <source>
        <strain evidence="6 8">SARC-M1</strain>
    </source>
</reference>
<evidence type="ECO:0000313" key="10">
    <source>
        <dbReference type="Proteomes" id="UP000062398"/>
    </source>
</evidence>
<evidence type="ECO:0000313" key="2">
    <source>
        <dbReference type="EMBL" id="AKV74668.1"/>
    </source>
</evidence>
<reference evidence="1 7" key="1">
    <citation type="journal article" date="2014" name="J. Bacteriol.">
        <title>Role of an Archaeal PitA Transporter in the Copper and Arsenic Resistance of Metallosphaera sedula, an Extreme Thermoacidophile.</title>
        <authorList>
            <person name="McCarthy S."/>
            <person name="Ai C."/>
            <person name="Wheaton G."/>
            <person name="Tevatia R."/>
            <person name="Eckrich V."/>
            <person name="Kelly R."/>
            <person name="Blum P."/>
        </authorList>
    </citation>
    <scope>NUCLEOTIDE SEQUENCE [LARGE SCALE GENOMIC DNA]</scope>
    <source>
        <strain evidence="1 7">CuR1</strain>
    </source>
</reference>
<evidence type="ECO:0000313" key="1">
    <source>
        <dbReference type="EMBL" id="AIM27818.1"/>
    </source>
</evidence>
<dbReference type="EMBL" id="CP012173">
    <property type="protein sequence ID" value="AKV76905.1"/>
    <property type="molecule type" value="Genomic_DNA"/>
</dbReference>
<name>A0A088E722_9CREN</name>
<dbReference type="EMBL" id="CP012176">
    <property type="protein sequence ID" value="AKV83636.1"/>
    <property type="molecule type" value="Genomic_DNA"/>
</dbReference>
<evidence type="ECO:0000313" key="8">
    <source>
        <dbReference type="Proteomes" id="UP000056255"/>
    </source>
</evidence>
<dbReference type="EMBL" id="CP008822">
    <property type="protein sequence ID" value="AIM27818.1"/>
    <property type="molecule type" value="Genomic_DNA"/>
</dbReference>
<dbReference type="Proteomes" id="UP000029084">
    <property type="component" value="Chromosome"/>
</dbReference>
<evidence type="ECO:0000313" key="12">
    <source>
        <dbReference type="Proteomes" id="UP000068832"/>
    </source>
</evidence>
<dbReference type="EMBL" id="CP012172">
    <property type="protein sequence ID" value="AKV74668.1"/>
    <property type="molecule type" value="Genomic_DNA"/>
</dbReference>
<sequence length="98" mass="11198">MIENFYVNHFKVSFITDEDKRLVFLDLSIPCNRRIKELEYLDTSIETKYGTVRKVVICPVNGVAFICNAVVELNSSSPSAEEIHREVESELMRVGCTP</sequence>
<accession>A0A088E722</accession>
<evidence type="ECO:0000313" key="9">
    <source>
        <dbReference type="Proteomes" id="UP000061362"/>
    </source>
</evidence>
<dbReference type="PATRIC" id="fig|43687.5.peg.1813"/>
<evidence type="ECO:0000313" key="7">
    <source>
        <dbReference type="Proteomes" id="UP000029084"/>
    </source>
</evidence>
<evidence type="ECO:0000313" key="5">
    <source>
        <dbReference type="EMBL" id="AKV81401.1"/>
    </source>
</evidence>
<evidence type="ECO:0000313" key="4">
    <source>
        <dbReference type="EMBL" id="AKV79156.1"/>
    </source>
</evidence>
<dbReference type="OMA" id="KRIAFMD"/>
<dbReference type="Proteomes" id="UP000062398">
    <property type="component" value="Chromosome"/>
</dbReference>
<evidence type="ECO:0000313" key="6">
    <source>
        <dbReference type="EMBL" id="AKV83636.1"/>
    </source>
</evidence>
<evidence type="ECO:0000313" key="3">
    <source>
        <dbReference type="EMBL" id="AKV76905.1"/>
    </source>
</evidence>
<dbReference type="Proteomes" id="UP000056255">
    <property type="component" value="Chromosome"/>
</dbReference>
<gene>
    <name evidence="1" type="ORF">HA72_1679</name>
    <name evidence="2" type="ORF">MsedA_1713</name>
    <name evidence="3" type="ORF">MsedB_1715</name>
    <name evidence="4" type="ORF">MsedC_1713</name>
    <name evidence="5" type="ORF">MsedD_1714</name>
    <name evidence="6" type="ORF">MsedE_1716</name>
</gene>
<proteinExistence type="predicted"/>
<dbReference type="EMBL" id="CP012174">
    <property type="protein sequence ID" value="AKV79156.1"/>
    <property type="molecule type" value="Genomic_DNA"/>
</dbReference>
<organism evidence="1 7">
    <name type="scientific">Metallosphaera sedula</name>
    <dbReference type="NCBI Taxonomy" id="43687"/>
    <lineage>
        <taxon>Archaea</taxon>
        <taxon>Thermoproteota</taxon>
        <taxon>Thermoprotei</taxon>
        <taxon>Sulfolobales</taxon>
        <taxon>Sulfolobaceae</taxon>
        <taxon>Metallosphaera</taxon>
    </lineage>
</organism>
<evidence type="ECO:0000313" key="11">
    <source>
        <dbReference type="Proteomes" id="UP000062475"/>
    </source>
</evidence>
<protein>
    <submittedName>
        <fullName evidence="1">Uncharacterized protein</fullName>
    </submittedName>
</protein>
<dbReference type="Proteomes" id="UP000068832">
    <property type="component" value="Chromosome"/>
</dbReference>
<dbReference type="EMBL" id="CP012175">
    <property type="protein sequence ID" value="AKV81401.1"/>
    <property type="molecule type" value="Genomic_DNA"/>
</dbReference>
<dbReference type="Proteomes" id="UP000062475">
    <property type="component" value="Chromosome"/>
</dbReference>
<reference evidence="9 10" key="2">
    <citation type="journal article" date="2015" name="Genome Announc.">
        <title>Complete Genome Sequences of Evolved Arsenate-Resistant Metallosphaera sedula Strains.</title>
        <authorList>
            <person name="Ai C."/>
            <person name="McCarthy S."/>
            <person name="Schackwitz W."/>
            <person name="Martin J."/>
            <person name="Lipzen A."/>
            <person name="Blum P."/>
        </authorList>
    </citation>
    <scope>NUCLEOTIDE SEQUENCE [LARGE SCALE GENOMIC DNA]</scope>
    <source>
        <strain evidence="4 10">ARS120-1</strain>
        <strain evidence="5 9">ARS120-2</strain>
        <strain evidence="2 12">ARS50-1</strain>
        <strain evidence="3 11">ARS50-2</strain>
    </source>
</reference>